<feature type="compositionally biased region" description="Basic residues" evidence="1">
    <location>
        <begin position="88"/>
        <end position="98"/>
    </location>
</feature>
<dbReference type="AlphaFoldDB" id="A0A914X0Q5"/>
<dbReference type="Proteomes" id="UP000887566">
    <property type="component" value="Unplaced"/>
</dbReference>
<protein>
    <submittedName>
        <fullName evidence="3">Uncharacterized protein</fullName>
    </submittedName>
</protein>
<accession>A0A914X0Q5</accession>
<evidence type="ECO:0000256" key="1">
    <source>
        <dbReference type="SAM" id="MobiDB-lite"/>
    </source>
</evidence>
<name>A0A914X0Q5_9BILA</name>
<dbReference type="WBParaSite" id="PSAMB.scaffold553size47335.g7159.t1">
    <property type="protein sequence ID" value="PSAMB.scaffold553size47335.g7159.t1"/>
    <property type="gene ID" value="PSAMB.scaffold553size47335.g7159"/>
</dbReference>
<sequence length="113" mass="12786">MKRRFNLTVLKTQQLYETVPSVHAKAMQSSQHGLGGRGMKLTVMTAVLSFRRELLLALTHERKPIGLNWIPSPYLLCATFCQGRRQQKKYSSRAKPAHRSAQPNPPIRSGGWS</sequence>
<evidence type="ECO:0000313" key="2">
    <source>
        <dbReference type="Proteomes" id="UP000887566"/>
    </source>
</evidence>
<evidence type="ECO:0000313" key="3">
    <source>
        <dbReference type="WBParaSite" id="PSAMB.scaffold553size47335.g7159.t1"/>
    </source>
</evidence>
<reference evidence="3" key="1">
    <citation type="submission" date="2022-11" db="UniProtKB">
        <authorList>
            <consortium name="WormBaseParasite"/>
        </authorList>
    </citation>
    <scope>IDENTIFICATION</scope>
</reference>
<keyword evidence="2" id="KW-1185">Reference proteome</keyword>
<feature type="region of interest" description="Disordered" evidence="1">
    <location>
        <begin position="88"/>
        <end position="113"/>
    </location>
</feature>
<proteinExistence type="predicted"/>
<organism evidence="2 3">
    <name type="scientific">Plectus sambesii</name>
    <dbReference type="NCBI Taxonomy" id="2011161"/>
    <lineage>
        <taxon>Eukaryota</taxon>
        <taxon>Metazoa</taxon>
        <taxon>Ecdysozoa</taxon>
        <taxon>Nematoda</taxon>
        <taxon>Chromadorea</taxon>
        <taxon>Plectida</taxon>
        <taxon>Plectina</taxon>
        <taxon>Plectoidea</taxon>
        <taxon>Plectidae</taxon>
        <taxon>Plectus</taxon>
    </lineage>
</organism>